<feature type="transmembrane region" description="Helical" evidence="10">
    <location>
        <begin position="63"/>
        <end position="84"/>
    </location>
</feature>
<dbReference type="InterPro" id="IPR035906">
    <property type="entry name" value="MetI-like_sf"/>
</dbReference>
<feature type="transmembrane region" description="Helical" evidence="10">
    <location>
        <begin position="20"/>
        <end position="42"/>
    </location>
</feature>
<dbReference type="CDD" id="cd06261">
    <property type="entry name" value="TM_PBP2"/>
    <property type="match status" value="1"/>
</dbReference>
<organism evidence="12 13">
    <name type="scientific">Starkeya nomas</name>
    <dbReference type="NCBI Taxonomy" id="2666134"/>
    <lineage>
        <taxon>Bacteria</taxon>
        <taxon>Pseudomonadati</taxon>
        <taxon>Pseudomonadota</taxon>
        <taxon>Alphaproteobacteria</taxon>
        <taxon>Hyphomicrobiales</taxon>
        <taxon>Xanthobacteraceae</taxon>
        <taxon>Starkeya</taxon>
    </lineage>
</organism>
<dbReference type="Gene3D" id="1.10.3720.10">
    <property type="entry name" value="MetI-like"/>
    <property type="match status" value="1"/>
</dbReference>
<gene>
    <name evidence="12" type="primary">glnP</name>
    <name evidence="12" type="ORF">STARVERO_03675</name>
</gene>
<dbReference type="GO" id="GO:0022857">
    <property type="term" value="F:transmembrane transporter activity"/>
    <property type="evidence" value="ECO:0007669"/>
    <property type="project" value="InterPro"/>
</dbReference>
<evidence type="ECO:0000256" key="7">
    <source>
        <dbReference type="ARBA" id="ARBA00022970"/>
    </source>
</evidence>
<evidence type="ECO:0000256" key="8">
    <source>
        <dbReference type="ARBA" id="ARBA00022989"/>
    </source>
</evidence>
<keyword evidence="5" id="KW-1003">Cell membrane</keyword>
<dbReference type="InterPro" id="IPR010065">
    <property type="entry name" value="AA_ABC_transptr_permease_3TM"/>
</dbReference>
<comment type="similarity">
    <text evidence="3">Belongs to the binding-protein-dependent transport system permease family. HisMQ subfamily.</text>
</comment>
<dbReference type="Pfam" id="PF00528">
    <property type="entry name" value="BPD_transp_1"/>
    <property type="match status" value="1"/>
</dbReference>
<dbReference type="RefSeq" id="WP_144341196.1">
    <property type="nucleotide sequence ID" value="NZ_CACSAS010000001.1"/>
</dbReference>
<keyword evidence="8 10" id="KW-1133">Transmembrane helix</keyword>
<keyword evidence="7" id="KW-0029">Amino-acid transport</keyword>
<feature type="transmembrane region" description="Helical" evidence="10">
    <location>
        <begin position="90"/>
        <end position="109"/>
    </location>
</feature>
<dbReference type="EMBL" id="CACSAS010000001">
    <property type="protein sequence ID" value="CAA0108980.1"/>
    <property type="molecule type" value="Genomic_DNA"/>
</dbReference>
<sequence>MTYEWDFSIFNEYRGLLLNAALVTFQLVVLSVGLGILVGLVLAPFRMAERRLLRYPATAVIEVVRSIPPLVLVVWCYYCLPILTGLALPAFWTCVFAIALYSGVFYAEIFRAGVQAVDRGLIEAGLSVGMRPATVMLRVTGPLAFLRVLPPFTSQCVMAIKNSVLGSYIAVGEILYEGQRLSIHTFRPLEVLTMVAAFFVAVILPLTLTAGAIERHVFLKYFRR</sequence>
<comment type="subcellular location">
    <subcellularLocation>
        <location evidence="2">Cell inner membrane</location>
        <topology evidence="2">Multi-pass membrane protein</topology>
    </subcellularLocation>
    <subcellularLocation>
        <location evidence="10">Cell membrane</location>
        <topology evidence="10">Multi-pass membrane protein</topology>
    </subcellularLocation>
</comment>
<evidence type="ECO:0000259" key="11">
    <source>
        <dbReference type="PROSITE" id="PS50928"/>
    </source>
</evidence>
<dbReference type="InterPro" id="IPR043429">
    <property type="entry name" value="ArtM/GltK/GlnP/TcyL/YhdX-like"/>
</dbReference>
<evidence type="ECO:0000256" key="9">
    <source>
        <dbReference type="ARBA" id="ARBA00023136"/>
    </source>
</evidence>
<dbReference type="InterPro" id="IPR000515">
    <property type="entry name" value="MetI-like"/>
</dbReference>
<keyword evidence="13" id="KW-1185">Reference proteome</keyword>
<dbReference type="Proteomes" id="UP000433050">
    <property type="component" value="Unassembled WGS sequence"/>
</dbReference>
<evidence type="ECO:0000256" key="10">
    <source>
        <dbReference type="RuleBase" id="RU363032"/>
    </source>
</evidence>
<evidence type="ECO:0000256" key="4">
    <source>
        <dbReference type="ARBA" id="ARBA00022448"/>
    </source>
</evidence>
<feature type="transmembrane region" description="Helical" evidence="10">
    <location>
        <begin position="189"/>
        <end position="213"/>
    </location>
</feature>
<dbReference type="SUPFAM" id="SSF161098">
    <property type="entry name" value="MetI-like"/>
    <property type="match status" value="1"/>
</dbReference>
<reference evidence="12 13" key="1">
    <citation type="submission" date="2019-12" db="EMBL/GenBank/DDBJ databases">
        <authorList>
            <person name="Reyes-Prieto M."/>
        </authorList>
    </citation>
    <scope>NUCLEOTIDE SEQUENCE [LARGE SCALE GENOMIC DNA]</scope>
    <source>
        <strain evidence="12">HF14-78462</strain>
    </source>
</reference>
<feature type="domain" description="ABC transmembrane type-1" evidence="11">
    <location>
        <begin position="17"/>
        <end position="210"/>
    </location>
</feature>
<dbReference type="NCBIfam" id="TIGR01726">
    <property type="entry name" value="HEQRo_perm_3TM"/>
    <property type="match status" value="1"/>
</dbReference>
<evidence type="ECO:0000256" key="1">
    <source>
        <dbReference type="ARBA" id="ARBA00003159"/>
    </source>
</evidence>
<accession>A0A5S9PX25</accession>
<dbReference type="GO" id="GO:0006865">
    <property type="term" value="P:amino acid transport"/>
    <property type="evidence" value="ECO:0007669"/>
    <property type="project" value="UniProtKB-KW"/>
</dbReference>
<proteinExistence type="inferred from homology"/>
<keyword evidence="4 10" id="KW-0813">Transport</keyword>
<evidence type="ECO:0000313" key="13">
    <source>
        <dbReference type="Proteomes" id="UP000433050"/>
    </source>
</evidence>
<evidence type="ECO:0000256" key="2">
    <source>
        <dbReference type="ARBA" id="ARBA00004429"/>
    </source>
</evidence>
<dbReference type="PANTHER" id="PTHR30614">
    <property type="entry name" value="MEMBRANE COMPONENT OF AMINO ACID ABC TRANSPORTER"/>
    <property type="match status" value="1"/>
</dbReference>
<evidence type="ECO:0000256" key="5">
    <source>
        <dbReference type="ARBA" id="ARBA00022475"/>
    </source>
</evidence>
<evidence type="ECO:0000313" key="12">
    <source>
        <dbReference type="EMBL" id="CAA0108980.1"/>
    </source>
</evidence>
<dbReference type="AlphaFoldDB" id="A0A5S9PX25"/>
<keyword evidence="6 10" id="KW-0812">Transmembrane</keyword>
<comment type="function">
    <text evidence="1">Part of the binding-protein-dependent transport system for glutamine; probably responsible for the translocation of the substrate across the membrane.</text>
</comment>
<dbReference type="GO" id="GO:0043190">
    <property type="term" value="C:ATP-binding cassette (ABC) transporter complex"/>
    <property type="evidence" value="ECO:0007669"/>
    <property type="project" value="InterPro"/>
</dbReference>
<dbReference type="PANTHER" id="PTHR30614:SF20">
    <property type="entry name" value="GLUTAMINE TRANSPORT SYSTEM PERMEASE PROTEIN GLNP"/>
    <property type="match status" value="1"/>
</dbReference>
<name>A0A5S9PX25_9HYPH</name>
<evidence type="ECO:0000256" key="6">
    <source>
        <dbReference type="ARBA" id="ARBA00022692"/>
    </source>
</evidence>
<protein>
    <submittedName>
        <fullName evidence="12">Glutamine transport system permease protein GlnP</fullName>
    </submittedName>
</protein>
<keyword evidence="9 10" id="KW-0472">Membrane</keyword>
<evidence type="ECO:0000256" key="3">
    <source>
        <dbReference type="ARBA" id="ARBA00010072"/>
    </source>
</evidence>
<dbReference type="PROSITE" id="PS50928">
    <property type="entry name" value="ABC_TM1"/>
    <property type="match status" value="1"/>
</dbReference>